<feature type="transmembrane region" description="Helical" evidence="12">
    <location>
        <begin position="256"/>
        <end position="274"/>
    </location>
</feature>
<feature type="region of interest" description="Disordered" evidence="11">
    <location>
        <begin position="1"/>
        <end position="31"/>
    </location>
</feature>
<keyword evidence="1" id="KW-1003">Cell membrane</keyword>
<proteinExistence type="inferred from homology"/>
<evidence type="ECO:0000256" key="1">
    <source>
        <dbReference type="ARBA" id="ARBA00022475"/>
    </source>
</evidence>
<dbReference type="AlphaFoldDB" id="A0A2Z5JGZ0"/>
<feature type="transmembrane region" description="Helical" evidence="12">
    <location>
        <begin position="233"/>
        <end position="250"/>
    </location>
</feature>
<protein>
    <submittedName>
        <fullName evidence="14">Peptidase</fullName>
    </submittedName>
</protein>
<dbReference type="GO" id="GO:0046872">
    <property type="term" value="F:metal ion binding"/>
    <property type="evidence" value="ECO:0007669"/>
    <property type="project" value="UniProtKB-KW"/>
</dbReference>
<dbReference type="InterPro" id="IPR001915">
    <property type="entry name" value="Peptidase_M48"/>
</dbReference>
<keyword evidence="7 12" id="KW-1133">Transmembrane helix</keyword>
<evidence type="ECO:0000256" key="2">
    <source>
        <dbReference type="ARBA" id="ARBA00022670"/>
    </source>
</evidence>
<keyword evidence="4" id="KW-0479">Metal-binding</keyword>
<keyword evidence="9 12" id="KW-0472">Membrane</keyword>
<feature type="domain" description="Peptidase M48" evidence="13">
    <location>
        <begin position="125"/>
        <end position="345"/>
    </location>
</feature>
<gene>
    <name evidence="14" type="ORF">C5746_24665</name>
</gene>
<dbReference type="GO" id="GO:0004222">
    <property type="term" value="F:metalloendopeptidase activity"/>
    <property type="evidence" value="ECO:0007669"/>
    <property type="project" value="InterPro"/>
</dbReference>
<keyword evidence="8 10" id="KW-0482">Metalloprotease</keyword>
<keyword evidence="5 10" id="KW-0378">Hydrolase</keyword>
<evidence type="ECO:0000259" key="13">
    <source>
        <dbReference type="Pfam" id="PF01435"/>
    </source>
</evidence>
<evidence type="ECO:0000256" key="8">
    <source>
        <dbReference type="ARBA" id="ARBA00023049"/>
    </source>
</evidence>
<organism evidence="14 15">
    <name type="scientific">Streptomyces atratus</name>
    <dbReference type="NCBI Taxonomy" id="1893"/>
    <lineage>
        <taxon>Bacteria</taxon>
        <taxon>Bacillati</taxon>
        <taxon>Actinomycetota</taxon>
        <taxon>Actinomycetes</taxon>
        <taxon>Kitasatosporales</taxon>
        <taxon>Streptomycetaceae</taxon>
        <taxon>Streptomyces</taxon>
    </lineage>
</organism>
<evidence type="ECO:0000313" key="14">
    <source>
        <dbReference type="EMBL" id="AXE79572.1"/>
    </source>
</evidence>
<accession>A0A2Z5JGZ0</accession>
<evidence type="ECO:0000256" key="11">
    <source>
        <dbReference type="SAM" id="MobiDB-lite"/>
    </source>
</evidence>
<evidence type="ECO:0000313" key="15">
    <source>
        <dbReference type="Proteomes" id="UP000252698"/>
    </source>
</evidence>
<comment type="similarity">
    <text evidence="10">Belongs to the peptidase M48 family.</text>
</comment>
<dbReference type="Proteomes" id="UP000252698">
    <property type="component" value="Chromosome"/>
</dbReference>
<dbReference type="Gene3D" id="3.30.2010.10">
    <property type="entry name" value="Metalloproteases ('zincins'), catalytic domain"/>
    <property type="match status" value="1"/>
</dbReference>
<dbReference type="PANTHER" id="PTHR43221:SF2">
    <property type="entry name" value="PROTEASE HTPX HOMOLOG"/>
    <property type="match status" value="1"/>
</dbReference>
<keyword evidence="6 10" id="KW-0862">Zinc</keyword>
<evidence type="ECO:0000256" key="4">
    <source>
        <dbReference type="ARBA" id="ARBA00022723"/>
    </source>
</evidence>
<evidence type="ECO:0000256" key="7">
    <source>
        <dbReference type="ARBA" id="ARBA00022989"/>
    </source>
</evidence>
<dbReference type="KEGG" id="sata:C5746_24665"/>
<comment type="cofactor">
    <cofactor evidence="10">
        <name>Zn(2+)</name>
        <dbReference type="ChEBI" id="CHEBI:29105"/>
    </cofactor>
    <text evidence="10">Binds 1 zinc ion per subunit.</text>
</comment>
<dbReference type="GO" id="GO:0006508">
    <property type="term" value="P:proteolysis"/>
    <property type="evidence" value="ECO:0007669"/>
    <property type="project" value="UniProtKB-KW"/>
</dbReference>
<keyword evidence="2 10" id="KW-0645">Protease</keyword>
<evidence type="ECO:0000256" key="9">
    <source>
        <dbReference type="ARBA" id="ARBA00023136"/>
    </source>
</evidence>
<dbReference type="EMBL" id="CP027306">
    <property type="protein sequence ID" value="AXE79572.1"/>
    <property type="molecule type" value="Genomic_DNA"/>
</dbReference>
<evidence type="ECO:0000256" key="5">
    <source>
        <dbReference type="ARBA" id="ARBA00022801"/>
    </source>
</evidence>
<dbReference type="PANTHER" id="PTHR43221">
    <property type="entry name" value="PROTEASE HTPX"/>
    <property type="match status" value="1"/>
</dbReference>
<dbReference type="Pfam" id="PF01435">
    <property type="entry name" value="Peptidase_M48"/>
    <property type="match status" value="1"/>
</dbReference>
<feature type="transmembrane region" description="Helical" evidence="12">
    <location>
        <begin position="88"/>
        <end position="105"/>
    </location>
</feature>
<sequence length="347" mass="37519">MTPPTAQPQDPGDGPVPPSGPHLNAAAPHPPDDLIYEHGTGRRVYYTAHQRRVDITALGQLALALPAFLTSALVVLLVSTILDGCLGLPFWIPAVFWLASGALVFHRPTEDLLARYLLGLRRPMPQEAARLEPVWREVTAIAGIDGALYQLWVEESDDLNAYAAAGHIVGVTRFALEQLPSGQLAAVLAHELGHHTGGHAWSSLLSQWYGLPGRALWRALRAMARSVVTPARCAVYLAVGVLLLAIGGLASTAAAVLYGFPLFLVLPYLSAAVGRRAELRADRHAAALGFAPKLAEVLEMMHTSEARARQMTLAAAEEWAERDSTPARLLSAHPDLPTRLHHLRHYL</sequence>
<evidence type="ECO:0000256" key="6">
    <source>
        <dbReference type="ARBA" id="ARBA00022833"/>
    </source>
</evidence>
<evidence type="ECO:0000256" key="10">
    <source>
        <dbReference type="RuleBase" id="RU003983"/>
    </source>
</evidence>
<keyword evidence="3 12" id="KW-0812">Transmembrane</keyword>
<evidence type="ECO:0000256" key="12">
    <source>
        <dbReference type="SAM" id="Phobius"/>
    </source>
</evidence>
<name>A0A2Z5JGZ0_STRAR</name>
<evidence type="ECO:0000256" key="3">
    <source>
        <dbReference type="ARBA" id="ARBA00022692"/>
    </source>
</evidence>
<feature type="transmembrane region" description="Helical" evidence="12">
    <location>
        <begin position="61"/>
        <end position="82"/>
    </location>
</feature>
<reference evidence="14 15" key="1">
    <citation type="journal article" date="2018" name="Front. Microbiol.">
        <title>Genome Sequencing of Streptomyces atratus SCSIOZH16 and Activation Production of Nocardamine via Metabolic Engineering.</title>
        <authorList>
            <person name="Li Y."/>
            <person name="Zhang C."/>
            <person name="Liu C."/>
            <person name="Ju J."/>
            <person name="Ma J."/>
        </authorList>
    </citation>
    <scope>NUCLEOTIDE SEQUENCE [LARGE SCALE GENOMIC DNA]</scope>
    <source>
        <strain evidence="14 15">SCSIO_ZH16</strain>
    </source>
</reference>
<dbReference type="InterPro" id="IPR050083">
    <property type="entry name" value="HtpX_protease"/>
</dbReference>